<keyword evidence="4" id="KW-1185">Reference proteome</keyword>
<dbReference type="HOGENOM" id="CLU_000445_69_17_3"/>
<dbReference type="RefSeq" id="WP_012160982.1">
    <property type="nucleotide sequence ID" value="NC_009925.1"/>
</dbReference>
<dbReference type="InterPro" id="IPR011006">
    <property type="entry name" value="CheY-like_superfamily"/>
</dbReference>
<dbReference type="KEGG" id="amr:AM1_0286"/>
<protein>
    <submittedName>
        <fullName evidence="3">Response regulator</fullName>
    </submittedName>
</protein>
<reference evidence="3 4" key="1">
    <citation type="journal article" date="2008" name="Proc. Natl. Acad. Sci. U.S.A.">
        <title>Niche adaptation and genome expansion in the chlorophyll d-producing cyanobacterium Acaryochloris marina.</title>
        <authorList>
            <person name="Swingley W.D."/>
            <person name="Chen M."/>
            <person name="Cheung P.C."/>
            <person name="Conrad A.L."/>
            <person name="Dejesa L.C."/>
            <person name="Hao J."/>
            <person name="Honchak B.M."/>
            <person name="Karbach L.E."/>
            <person name="Kurdoglu A."/>
            <person name="Lahiri S."/>
            <person name="Mastrian S.D."/>
            <person name="Miyashita H."/>
            <person name="Page L."/>
            <person name="Ramakrishna P."/>
            <person name="Satoh S."/>
            <person name="Sattley W.M."/>
            <person name="Shimada Y."/>
            <person name="Taylor H.L."/>
            <person name="Tomo T."/>
            <person name="Tsuchiya T."/>
            <person name="Wang Z.T."/>
            <person name="Raymond J."/>
            <person name="Mimuro M."/>
            <person name="Blankenship R.E."/>
            <person name="Touchman J.W."/>
        </authorList>
    </citation>
    <scope>NUCLEOTIDE SEQUENCE [LARGE SCALE GENOMIC DNA]</scope>
    <source>
        <strain evidence="4">MBIC 11017</strain>
    </source>
</reference>
<dbReference type="SMART" id="SM00448">
    <property type="entry name" value="REC"/>
    <property type="match status" value="1"/>
</dbReference>
<dbReference type="Gene3D" id="3.40.50.2300">
    <property type="match status" value="1"/>
</dbReference>
<feature type="modified residue" description="4-aspartylphosphate" evidence="1">
    <location>
        <position position="65"/>
    </location>
</feature>
<dbReference type="PANTHER" id="PTHR44520">
    <property type="entry name" value="RESPONSE REGULATOR RCP1-RELATED"/>
    <property type="match status" value="1"/>
</dbReference>
<dbReference type="OrthoDB" id="9793918at2"/>
<dbReference type="PANTHER" id="PTHR44520:SF2">
    <property type="entry name" value="RESPONSE REGULATOR RCP1"/>
    <property type="match status" value="1"/>
</dbReference>
<dbReference type="STRING" id="329726.AM1_0286"/>
<dbReference type="Pfam" id="PF00072">
    <property type="entry name" value="Response_reg"/>
    <property type="match status" value="1"/>
</dbReference>
<evidence type="ECO:0000259" key="2">
    <source>
        <dbReference type="PROSITE" id="PS50110"/>
    </source>
</evidence>
<dbReference type="InterPro" id="IPR052893">
    <property type="entry name" value="TCS_response_regulator"/>
</dbReference>
<dbReference type="AlphaFoldDB" id="B0C8Y2"/>
<gene>
    <name evidence="3" type="ordered locus">AM1_0286</name>
</gene>
<feature type="domain" description="Response regulatory" evidence="2">
    <location>
        <begin position="7"/>
        <end position="132"/>
    </location>
</feature>
<dbReference type="CDD" id="cd17557">
    <property type="entry name" value="REC_Rcp-like"/>
    <property type="match status" value="1"/>
</dbReference>
<accession>B0C8Y2</accession>
<evidence type="ECO:0000256" key="1">
    <source>
        <dbReference type="PROSITE-ProRule" id="PRU00169"/>
    </source>
</evidence>
<proteinExistence type="predicted"/>
<evidence type="ECO:0000313" key="3">
    <source>
        <dbReference type="EMBL" id="ABW25372.1"/>
    </source>
</evidence>
<evidence type="ECO:0000313" key="4">
    <source>
        <dbReference type="Proteomes" id="UP000000268"/>
    </source>
</evidence>
<organism evidence="3 4">
    <name type="scientific">Acaryochloris marina (strain MBIC 11017)</name>
    <dbReference type="NCBI Taxonomy" id="329726"/>
    <lineage>
        <taxon>Bacteria</taxon>
        <taxon>Bacillati</taxon>
        <taxon>Cyanobacteriota</taxon>
        <taxon>Cyanophyceae</taxon>
        <taxon>Acaryochloridales</taxon>
        <taxon>Acaryochloridaceae</taxon>
        <taxon>Acaryochloris</taxon>
    </lineage>
</organism>
<keyword evidence="1" id="KW-0597">Phosphoprotein</keyword>
<dbReference type="GO" id="GO:0000160">
    <property type="term" value="P:phosphorelay signal transduction system"/>
    <property type="evidence" value="ECO:0007669"/>
    <property type="project" value="InterPro"/>
</dbReference>
<dbReference type="eggNOG" id="COG0745">
    <property type="taxonomic scope" value="Bacteria"/>
</dbReference>
<dbReference type="EMBL" id="CP000828">
    <property type="protein sequence ID" value="ABW25372.1"/>
    <property type="molecule type" value="Genomic_DNA"/>
</dbReference>
<sequence length="142" mass="16341">METDPIDILLVEDNPGDVFLITRMLEESSLSYTLHRVDNGKSATDFLRNLRSYEQAPFPQLILLDLNLPIMNGKEVLADIKTDQKLKHIPVIVLSTSNAPEDIEESYRLKADYYVTKPSSFHEFAGKAQDIQDFWLQWQGRN</sequence>
<name>B0C8Y2_ACAM1</name>
<dbReference type="SUPFAM" id="SSF52172">
    <property type="entry name" value="CheY-like"/>
    <property type="match status" value="1"/>
</dbReference>
<dbReference type="InterPro" id="IPR001789">
    <property type="entry name" value="Sig_transdc_resp-reg_receiver"/>
</dbReference>
<dbReference type="PROSITE" id="PS50110">
    <property type="entry name" value="RESPONSE_REGULATORY"/>
    <property type="match status" value="1"/>
</dbReference>
<dbReference type="Proteomes" id="UP000000268">
    <property type="component" value="Chromosome"/>
</dbReference>